<feature type="domain" description="Metallo-beta-lactamase" evidence="4">
    <location>
        <begin position="20"/>
        <end position="212"/>
    </location>
</feature>
<dbReference type="EMBL" id="JAJNBZ010000029">
    <property type="protein sequence ID" value="MCE5172452.1"/>
    <property type="molecule type" value="Genomic_DNA"/>
</dbReference>
<evidence type="ECO:0000256" key="2">
    <source>
        <dbReference type="ARBA" id="ARBA00034301"/>
    </source>
</evidence>
<dbReference type="RefSeq" id="WP_233698623.1">
    <property type="nucleotide sequence ID" value="NZ_JAJNBZ010000029.1"/>
</dbReference>
<dbReference type="InterPro" id="IPR050855">
    <property type="entry name" value="NDM-1-like"/>
</dbReference>
<evidence type="ECO:0000256" key="1">
    <source>
        <dbReference type="ARBA" id="ARBA00034221"/>
    </source>
</evidence>
<dbReference type="Pfam" id="PF00753">
    <property type="entry name" value="Lactamase_B"/>
    <property type="match status" value="1"/>
</dbReference>
<gene>
    <name evidence="5" type="ORF">LQV63_24555</name>
</gene>
<evidence type="ECO:0000313" key="5">
    <source>
        <dbReference type="EMBL" id="MCE5172452.1"/>
    </source>
</evidence>
<evidence type="ECO:0000259" key="4">
    <source>
        <dbReference type="SMART" id="SM00849"/>
    </source>
</evidence>
<dbReference type="InterPro" id="IPR036866">
    <property type="entry name" value="RibonucZ/Hydroxyglut_hydro"/>
</dbReference>
<comment type="function">
    <text evidence="2">Counteracts the endogenous Pycsar antiviral defense system. Phosphodiesterase that enables metal-dependent hydrolysis of host cyclic nucleotide Pycsar defense signals such as cCMP and cUMP.</text>
</comment>
<dbReference type="SMART" id="SM00849">
    <property type="entry name" value="Lactamase_B"/>
    <property type="match status" value="1"/>
</dbReference>
<dbReference type="PANTHER" id="PTHR42951">
    <property type="entry name" value="METALLO-BETA-LACTAMASE DOMAIN-CONTAINING"/>
    <property type="match status" value="1"/>
</dbReference>
<comment type="caution">
    <text evidence="5">The sequence shown here is derived from an EMBL/GenBank/DDBJ whole genome shotgun (WGS) entry which is preliminary data.</text>
</comment>
<comment type="catalytic activity">
    <reaction evidence="1">
        <text>3',5'-cyclic CMP + H2O = CMP + H(+)</text>
        <dbReference type="Rhea" id="RHEA:72675"/>
        <dbReference type="ChEBI" id="CHEBI:15377"/>
        <dbReference type="ChEBI" id="CHEBI:15378"/>
        <dbReference type="ChEBI" id="CHEBI:58003"/>
        <dbReference type="ChEBI" id="CHEBI:60377"/>
    </reaction>
    <physiologicalReaction direction="left-to-right" evidence="1">
        <dbReference type="Rhea" id="RHEA:72676"/>
    </physiologicalReaction>
</comment>
<protein>
    <submittedName>
        <fullName evidence="5">MBL fold metallo-hydrolase</fullName>
    </submittedName>
</protein>
<evidence type="ECO:0000256" key="3">
    <source>
        <dbReference type="ARBA" id="ARBA00048505"/>
    </source>
</evidence>
<proteinExistence type="predicted"/>
<dbReference type="Gene3D" id="3.60.15.10">
    <property type="entry name" value="Ribonuclease Z/Hydroxyacylglutathione hydrolase-like"/>
    <property type="match status" value="1"/>
</dbReference>
<organism evidence="5 6">
    <name type="scientific">Paenibacillus profundus</name>
    <dbReference type="NCBI Taxonomy" id="1173085"/>
    <lineage>
        <taxon>Bacteria</taxon>
        <taxon>Bacillati</taxon>
        <taxon>Bacillota</taxon>
        <taxon>Bacilli</taxon>
        <taxon>Bacillales</taxon>
        <taxon>Paenibacillaceae</taxon>
        <taxon>Paenibacillus</taxon>
    </lineage>
</organism>
<keyword evidence="6" id="KW-1185">Reference proteome</keyword>
<dbReference type="PANTHER" id="PTHR42951:SF9">
    <property type="entry name" value="METAL-DEPENDENT HYDROLASE"/>
    <property type="match status" value="1"/>
</dbReference>
<dbReference type="CDD" id="cd07721">
    <property type="entry name" value="yflN-like_MBL-fold"/>
    <property type="match status" value="1"/>
</dbReference>
<sequence length="245" mass="26618">MRMRKHGFIIQLTFLPHLFPVNCYLVEEEHELTLVDAALPFSVKGILKAAERLSKPITRIVLTHAHDDHVGALDALKEVLPQAQVLISERDAKLLRGDRSLEAGEPQTPIRGGVPKAVRTQPDVLLQDGDRIGSLTAISAPGHTPGMMAFLDERSGALLAGDALQTRGGIAVSGKLKPLFPFPAFATWDKAAALDSVCKLRALSPTLLAVGHGEMIADPQSALDRAIRDAEQEWGKMEHVQKITR</sequence>
<evidence type="ECO:0000313" key="6">
    <source>
        <dbReference type="Proteomes" id="UP001199916"/>
    </source>
</evidence>
<accession>A0ABS8YMI8</accession>
<name>A0ABS8YMI8_9BACL</name>
<dbReference type="Proteomes" id="UP001199916">
    <property type="component" value="Unassembled WGS sequence"/>
</dbReference>
<dbReference type="SUPFAM" id="SSF56281">
    <property type="entry name" value="Metallo-hydrolase/oxidoreductase"/>
    <property type="match status" value="1"/>
</dbReference>
<reference evidence="5 6" key="1">
    <citation type="submission" date="2021-11" db="EMBL/GenBank/DDBJ databases">
        <title>Draft genome sequence of Paenibacillus profundus YoMME, a new Gram-positive bacteria with exoelectrogenic properties.</title>
        <authorList>
            <person name="Hubenova Y."/>
            <person name="Hubenova E."/>
            <person name="Manasiev Y."/>
            <person name="Peykov S."/>
            <person name="Mitov M."/>
        </authorList>
    </citation>
    <scope>NUCLEOTIDE SEQUENCE [LARGE SCALE GENOMIC DNA]</scope>
    <source>
        <strain evidence="5 6">YoMME</strain>
    </source>
</reference>
<dbReference type="InterPro" id="IPR001279">
    <property type="entry name" value="Metallo-B-lactamas"/>
</dbReference>
<comment type="catalytic activity">
    <reaction evidence="3">
        <text>3',5'-cyclic UMP + H2O = UMP + H(+)</text>
        <dbReference type="Rhea" id="RHEA:70575"/>
        <dbReference type="ChEBI" id="CHEBI:15377"/>
        <dbReference type="ChEBI" id="CHEBI:15378"/>
        <dbReference type="ChEBI" id="CHEBI:57865"/>
        <dbReference type="ChEBI" id="CHEBI:184387"/>
    </reaction>
    <physiologicalReaction direction="left-to-right" evidence="3">
        <dbReference type="Rhea" id="RHEA:70576"/>
    </physiologicalReaction>
</comment>